<keyword evidence="1" id="KW-0812">Transmembrane</keyword>
<keyword evidence="1" id="KW-1133">Transmembrane helix</keyword>
<name>A0A6G5QHR9_9BACT</name>
<feature type="transmembrane region" description="Helical" evidence="1">
    <location>
        <begin position="290"/>
        <end position="319"/>
    </location>
</feature>
<feature type="transmembrane region" description="Helical" evidence="1">
    <location>
        <begin position="340"/>
        <end position="358"/>
    </location>
</feature>
<keyword evidence="1" id="KW-0472">Membrane</keyword>
<protein>
    <submittedName>
        <fullName evidence="2">Putative membrane protein</fullName>
    </submittedName>
</protein>
<accession>A0A6G5QHR9</accession>
<evidence type="ECO:0000313" key="3">
    <source>
        <dbReference type="Proteomes" id="UP000503264"/>
    </source>
</evidence>
<feature type="transmembrane region" description="Helical" evidence="1">
    <location>
        <begin position="114"/>
        <end position="131"/>
    </location>
</feature>
<feature type="transmembrane region" description="Helical" evidence="1">
    <location>
        <begin position="143"/>
        <end position="164"/>
    </location>
</feature>
<sequence length="392" mass="44612">MLLNTFAPPFRLVGGYFVAGVLFLLISIFTFFKADFAQILSLSTAGFAHIFFVGFVMSIIVGALYQLTSVILEKAFFTIRGAFLNFILFCTGTLLLGFGLLYEKMAIFRIGGDVLFLSLLFFCLTFLLSFINSTKNSFAKYALLISGLFLLVGITFGFLLILILSGTISFDFKTALHFHIYFVLGFVFFIIVGVSTVLLPMFALSHDVKFLSSKISLFLYIVAGFCLYVELNLALVFIGFSILCFIFQAFLIMKKRVRKAFDYWNLNVALSLFSLIAASIFIYFGKNEIAIWFFIYGFLYAFIVAHLYKIAPFLIWYHYIAPFVGKTKVPLLDNMILKKPAYIALGLNVVGIFSYIFWTNFAVVFMFASIFLVCVNMINFFKYTNFGENYER</sequence>
<evidence type="ECO:0000313" key="2">
    <source>
        <dbReference type="EMBL" id="QCD45046.1"/>
    </source>
</evidence>
<reference evidence="2 3" key="1">
    <citation type="submission" date="2016-07" db="EMBL/GenBank/DDBJ databases">
        <title>Comparative genomics of the Campylobacter concisus group.</title>
        <authorList>
            <person name="Miller W.G."/>
            <person name="Yee E."/>
            <person name="Chapman M.H."/>
            <person name="Huynh S."/>
            <person name="Bono J.L."/>
            <person name="On S.L.W."/>
            <person name="StLeger J."/>
            <person name="Foster G."/>
            <person name="Parker C.T."/>
        </authorList>
    </citation>
    <scope>NUCLEOTIDE SEQUENCE [LARGE SCALE GENOMIC DNA]</scope>
    <source>
        <strain evidence="2 3">CCUG 21559</strain>
    </source>
</reference>
<organism evidence="2 3">
    <name type="scientific">Campylobacter mucosalis CCUG 21559</name>
    <dbReference type="NCBI Taxonomy" id="1032067"/>
    <lineage>
        <taxon>Bacteria</taxon>
        <taxon>Pseudomonadati</taxon>
        <taxon>Campylobacterota</taxon>
        <taxon>Epsilonproteobacteria</taxon>
        <taxon>Campylobacterales</taxon>
        <taxon>Campylobacteraceae</taxon>
        <taxon>Campylobacter</taxon>
    </lineage>
</organism>
<keyword evidence="3" id="KW-1185">Reference proteome</keyword>
<feature type="transmembrane region" description="Helical" evidence="1">
    <location>
        <begin position="12"/>
        <end position="32"/>
    </location>
</feature>
<dbReference type="RefSeq" id="WP_171993918.1">
    <property type="nucleotide sequence ID" value="NZ_CP012542.1"/>
</dbReference>
<feature type="transmembrane region" description="Helical" evidence="1">
    <location>
        <begin position="263"/>
        <end position="284"/>
    </location>
</feature>
<dbReference type="AlphaFoldDB" id="A0A6G5QHR9"/>
<dbReference type="EMBL" id="CP012542">
    <property type="protein sequence ID" value="QCD45046.1"/>
    <property type="molecule type" value="Genomic_DNA"/>
</dbReference>
<feature type="transmembrane region" description="Helical" evidence="1">
    <location>
        <begin position="39"/>
        <end position="65"/>
    </location>
</feature>
<evidence type="ECO:0000256" key="1">
    <source>
        <dbReference type="SAM" id="Phobius"/>
    </source>
</evidence>
<feature type="transmembrane region" description="Helical" evidence="1">
    <location>
        <begin position="176"/>
        <end position="198"/>
    </location>
</feature>
<feature type="transmembrane region" description="Helical" evidence="1">
    <location>
        <begin position="218"/>
        <end position="251"/>
    </location>
</feature>
<feature type="transmembrane region" description="Helical" evidence="1">
    <location>
        <begin position="77"/>
        <end position="102"/>
    </location>
</feature>
<gene>
    <name evidence="2" type="ORF">CMUC_1281</name>
</gene>
<proteinExistence type="predicted"/>
<feature type="transmembrane region" description="Helical" evidence="1">
    <location>
        <begin position="364"/>
        <end position="383"/>
    </location>
</feature>
<dbReference type="Proteomes" id="UP000503264">
    <property type="component" value="Chromosome"/>
</dbReference>